<keyword evidence="3" id="KW-0808">Transferase</keyword>
<organism evidence="11 12">
    <name type="scientific">Tetradesmus obliquus</name>
    <name type="common">Green alga</name>
    <name type="synonym">Acutodesmus obliquus</name>
    <dbReference type="NCBI Taxonomy" id="3088"/>
    <lineage>
        <taxon>Eukaryota</taxon>
        <taxon>Viridiplantae</taxon>
        <taxon>Chlorophyta</taxon>
        <taxon>core chlorophytes</taxon>
        <taxon>Chlorophyceae</taxon>
        <taxon>CS clade</taxon>
        <taxon>Sphaeropleales</taxon>
        <taxon>Scenedesmaceae</taxon>
        <taxon>Tetradesmus</taxon>
    </lineage>
</organism>
<evidence type="ECO:0000256" key="2">
    <source>
        <dbReference type="ARBA" id="ARBA00012254"/>
    </source>
</evidence>
<dbReference type="UniPathway" id="UPA00074">
    <property type="reaction ID" value="UER00126"/>
</dbReference>
<dbReference type="CDD" id="cd08645">
    <property type="entry name" value="FMT_core_GART"/>
    <property type="match status" value="1"/>
</dbReference>
<dbReference type="InterPro" id="IPR004607">
    <property type="entry name" value="GART"/>
</dbReference>
<evidence type="ECO:0000256" key="6">
    <source>
        <dbReference type="ARBA" id="ARBA00041324"/>
    </source>
</evidence>
<sequence>MHSLQQQSGLARQSTQGVQRLPSSRCSSTAIVKQLHHHICQQHMLALPATRPCIAPRLQQQQQQHGRRRAAAVTRAGPPEQHACNGSKKKLAVFVSGGGSNFKAIHAACLKGQINAEVVAVVSDVPSCGGVAYAAQHGIPTLTYPASKKGLFPGLTPQELVQQLKHELGADYVLLAGYLKLIPVELVSAYKRAMLNIHPGLLPSFGGKGLYGERVHAAVIKSGARFSGPTVHFVDEEYDTGPILAQRCVSVSPTDSPKQLAARVLEQEHQVYPYAVSALVDGRITWREDGIPIIWEAS</sequence>
<evidence type="ECO:0000256" key="4">
    <source>
        <dbReference type="ARBA" id="ARBA00022755"/>
    </source>
</evidence>
<dbReference type="InterPro" id="IPR036477">
    <property type="entry name" value="Formyl_transf_N_sf"/>
</dbReference>
<dbReference type="EMBL" id="FNXT01001044">
    <property type="protein sequence ID" value="SZX71324.1"/>
    <property type="molecule type" value="Genomic_DNA"/>
</dbReference>
<dbReference type="Proteomes" id="UP000256970">
    <property type="component" value="Unassembled WGS sequence"/>
</dbReference>
<comment type="pathway">
    <text evidence="1">Purine metabolism; IMP biosynthesis via de novo pathway; N(2)-formyl-N(1)-(5-phospho-D-ribosyl)glycinamide from N(1)-(5-phospho-D-ribosyl)glycinamide (10-formyl THF route): step 1/1.</text>
</comment>
<evidence type="ECO:0000259" key="10">
    <source>
        <dbReference type="Pfam" id="PF00551"/>
    </source>
</evidence>
<feature type="region of interest" description="Disordered" evidence="9">
    <location>
        <begin position="58"/>
        <end position="84"/>
    </location>
</feature>
<keyword evidence="4" id="KW-0658">Purine biosynthesis</keyword>
<dbReference type="SUPFAM" id="SSF53328">
    <property type="entry name" value="Formyltransferase"/>
    <property type="match status" value="1"/>
</dbReference>
<dbReference type="AlphaFoldDB" id="A0A383W2R4"/>
<dbReference type="GO" id="GO:0009507">
    <property type="term" value="C:chloroplast"/>
    <property type="evidence" value="ECO:0007669"/>
    <property type="project" value="TreeGrafter"/>
</dbReference>
<keyword evidence="12" id="KW-1185">Reference proteome</keyword>
<dbReference type="PROSITE" id="PS00373">
    <property type="entry name" value="GART"/>
    <property type="match status" value="1"/>
</dbReference>
<dbReference type="Pfam" id="PF00551">
    <property type="entry name" value="Formyl_trans_N"/>
    <property type="match status" value="1"/>
</dbReference>
<evidence type="ECO:0000256" key="9">
    <source>
        <dbReference type="SAM" id="MobiDB-lite"/>
    </source>
</evidence>
<evidence type="ECO:0000256" key="3">
    <source>
        <dbReference type="ARBA" id="ARBA00022679"/>
    </source>
</evidence>
<comment type="catalytic activity">
    <reaction evidence="8">
        <text>N(1)-(5-phospho-beta-D-ribosyl)glycinamide + (6R)-10-formyltetrahydrofolate = N(2)-formyl-N(1)-(5-phospho-beta-D-ribosyl)glycinamide + (6S)-5,6,7,8-tetrahydrofolate + H(+)</text>
        <dbReference type="Rhea" id="RHEA:15053"/>
        <dbReference type="ChEBI" id="CHEBI:15378"/>
        <dbReference type="ChEBI" id="CHEBI:57453"/>
        <dbReference type="ChEBI" id="CHEBI:143788"/>
        <dbReference type="ChEBI" id="CHEBI:147286"/>
        <dbReference type="ChEBI" id="CHEBI:195366"/>
        <dbReference type="EC" id="2.1.2.2"/>
    </reaction>
</comment>
<evidence type="ECO:0000256" key="8">
    <source>
        <dbReference type="ARBA" id="ARBA00047664"/>
    </source>
</evidence>
<feature type="domain" description="Formyl transferase N-terminal" evidence="10">
    <location>
        <begin position="89"/>
        <end position="276"/>
    </location>
</feature>
<gene>
    <name evidence="11" type="ORF">BQ4739_LOCUS11456</name>
</gene>
<dbReference type="InterPro" id="IPR001555">
    <property type="entry name" value="GART_AS"/>
</dbReference>
<comment type="similarity">
    <text evidence="5">Belongs to the GART family.</text>
</comment>
<dbReference type="EC" id="2.1.2.2" evidence="2"/>
<evidence type="ECO:0000256" key="5">
    <source>
        <dbReference type="ARBA" id="ARBA00038440"/>
    </source>
</evidence>
<name>A0A383W2R4_TETOB</name>
<dbReference type="PANTHER" id="PTHR43369">
    <property type="entry name" value="PHOSPHORIBOSYLGLYCINAMIDE FORMYLTRANSFERASE"/>
    <property type="match status" value="1"/>
</dbReference>
<dbReference type="GO" id="GO:0006189">
    <property type="term" value="P:'de novo' IMP biosynthetic process"/>
    <property type="evidence" value="ECO:0007669"/>
    <property type="project" value="UniProtKB-UniPathway"/>
</dbReference>
<evidence type="ECO:0000256" key="7">
    <source>
        <dbReference type="ARBA" id="ARBA00041682"/>
    </source>
</evidence>
<protein>
    <recommendedName>
        <fullName evidence="2">phosphoribosylglycinamide formyltransferase 1</fullName>
        <ecNumber evidence="2">2.1.2.2</ecNumber>
    </recommendedName>
    <alternativeName>
        <fullName evidence="7">5'-phosphoribosylglycinamide transformylase</fullName>
    </alternativeName>
    <alternativeName>
        <fullName evidence="6">GAR transformylase</fullName>
    </alternativeName>
</protein>
<evidence type="ECO:0000256" key="1">
    <source>
        <dbReference type="ARBA" id="ARBA00005054"/>
    </source>
</evidence>
<feature type="region of interest" description="Disordered" evidence="9">
    <location>
        <begin position="1"/>
        <end position="22"/>
    </location>
</feature>
<dbReference type="Gene3D" id="3.40.50.170">
    <property type="entry name" value="Formyl transferase, N-terminal domain"/>
    <property type="match status" value="1"/>
</dbReference>
<proteinExistence type="inferred from homology"/>
<dbReference type="HAMAP" id="MF_01930">
    <property type="entry name" value="PurN"/>
    <property type="match status" value="1"/>
</dbReference>
<reference evidence="11 12" key="1">
    <citation type="submission" date="2016-10" db="EMBL/GenBank/DDBJ databases">
        <authorList>
            <person name="Cai Z."/>
        </authorList>
    </citation>
    <scope>NUCLEOTIDE SEQUENCE [LARGE SCALE GENOMIC DNA]</scope>
</reference>
<dbReference type="NCBIfam" id="TIGR00639">
    <property type="entry name" value="PurN"/>
    <property type="match status" value="1"/>
</dbReference>
<evidence type="ECO:0000313" key="11">
    <source>
        <dbReference type="EMBL" id="SZX71324.1"/>
    </source>
</evidence>
<dbReference type="STRING" id="3088.A0A383W2R4"/>
<accession>A0A383W2R4</accession>
<dbReference type="InterPro" id="IPR002376">
    <property type="entry name" value="Formyl_transf_N"/>
</dbReference>
<evidence type="ECO:0000313" key="12">
    <source>
        <dbReference type="Proteomes" id="UP000256970"/>
    </source>
</evidence>
<dbReference type="PANTHER" id="PTHR43369:SF2">
    <property type="entry name" value="PHOSPHORIBOSYLGLYCINAMIDE FORMYLTRANSFERASE"/>
    <property type="match status" value="1"/>
</dbReference>
<dbReference type="GO" id="GO:0004644">
    <property type="term" value="F:phosphoribosylglycinamide formyltransferase activity"/>
    <property type="evidence" value="ECO:0007669"/>
    <property type="project" value="UniProtKB-EC"/>
</dbReference>